<gene>
    <name evidence="2" type="ORF">C1702_02670</name>
    <name evidence="3" type="ORF">EV676_107178</name>
</gene>
<reference evidence="3 5" key="2">
    <citation type="submission" date="2019-03" db="EMBL/GenBank/DDBJ databases">
        <title>Genomic Encyclopedia of Type Strains, Phase IV (KMG-IV): sequencing the most valuable type-strain genomes for metagenomic binning, comparative biology and taxonomic classification.</title>
        <authorList>
            <person name="Goeker M."/>
        </authorList>
    </citation>
    <scope>NUCLEOTIDE SEQUENCE [LARGE SCALE GENOMIC DNA]</scope>
    <source>
        <strain evidence="3 5">DSM 15264</strain>
    </source>
</reference>
<dbReference type="Proteomes" id="UP000239406">
    <property type="component" value="Unassembled WGS sequence"/>
</dbReference>
<protein>
    <submittedName>
        <fullName evidence="2">Glycerophosphodiester phosphodiesterase</fullName>
    </submittedName>
    <submittedName>
        <fullName evidence="3">Glycerophosphoryl diester phosphodiesterase</fullName>
    </submittedName>
</protein>
<dbReference type="NCBIfam" id="NF006989">
    <property type="entry name" value="PRK09454.1"/>
    <property type="match status" value="1"/>
</dbReference>
<accession>A0A2S5T8N3</accession>
<dbReference type="PANTHER" id="PTHR46211:SF1">
    <property type="entry name" value="GLYCEROPHOSPHODIESTER PHOSPHODIESTERASE, CYTOPLASMIC"/>
    <property type="match status" value="1"/>
</dbReference>
<sequence>MTTKLEPWPYPLWIAHRGAGKLAPENTLAAFREGAAHGYRMFECDAKLSADGTLFLLHDATLERTTDGQGVAGDRPWAELSRLDAGGWHGRRYAGEPVPTLEALARYVLRNGFFLNIEIKPTPGHEEATGRAVAEACARWWRDSRHPPAALPLLTSFKPAALQAARAAQPQLPRGLLLDHWRDGWRDEVRALECVAVVAHWSMLDAATIAEVHALGCRALAYTVNDPCEAQRLLAAGITGLITDAVDRFSPGTTVLD</sequence>
<dbReference type="PANTHER" id="PTHR46211">
    <property type="entry name" value="GLYCEROPHOSPHORYL DIESTER PHOSPHODIESTERASE"/>
    <property type="match status" value="1"/>
</dbReference>
<dbReference type="RefSeq" id="WP_104356131.1">
    <property type="nucleotide sequence ID" value="NZ_CALFFA010000013.1"/>
</dbReference>
<name>A0A2S5T8N3_9BURK</name>
<proteinExistence type="predicted"/>
<dbReference type="PROSITE" id="PS51704">
    <property type="entry name" value="GP_PDE"/>
    <property type="match status" value="1"/>
</dbReference>
<evidence type="ECO:0000259" key="1">
    <source>
        <dbReference type="PROSITE" id="PS51704"/>
    </source>
</evidence>
<dbReference type="InterPro" id="IPR030395">
    <property type="entry name" value="GP_PDE_dom"/>
</dbReference>
<dbReference type="GO" id="GO:0008081">
    <property type="term" value="F:phosphoric diester hydrolase activity"/>
    <property type="evidence" value="ECO:0007669"/>
    <property type="project" value="InterPro"/>
</dbReference>
<dbReference type="SUPFAM" id="SSF51695">
    <property type="entry name" value="PLC-like phosphodiesterases"/>
    <property type="match status" value="1"/>
</dbReference>
<dbReference type="Proteomes" id="UP000294772">
    <property type="component" value="Unassembled WGS sequence"/>
</dbReference>
<organism evidence="2 4">
    <name type="scientific">Caldimonas thermodepolymerans</name>
    <dbReference type="NCBI Taxonomy" id="215580"/>
    <lineage>
        <taxon>Bacteria</taxon>
        <taxon>Pseudomonadati</taxon>
        <taxon>Pseudomonadota</taxon>
        <taxon>Betaproteobacteria</taxon>
        <taxon>Burkholderiales</taxon>
        <taxon>Sphaerotilaceae</taxon>
        <taxon>Caldimonas</taxon>
    </lineage>
</organism>
<evidence type="ECO:0000313" key="4">
    <source>
        <dbReference type="Proteomes" id="UP000239406"/>
    </source>
</evidence>
<keyword evidence="4" id="KW-1185">Reference proteome</keyword>
<dbReference type="GO" id="GO:0006629">
    <property type="term" value="P:lipid metabolic process"/>
    <property type="evidence" value="ECO:0007669"/>
    <property type="project" value="InterPro"/>
</dbReference>
<feature type="domain" description="GP-PDE" evidence="1">
    <location>
        <begin position="11"/>
        <end position="253"/>
    </location>
</feature>
<dbReference type="Gene3D" id="3.20.20.190">
    <property type="entry name" value="Phosphatidylinositol (PI) phosphodiesterase"/>
    <property type="match status" value="1"/>
</dbReference>
<dbReference type="EMBL" id="SLXF01000007">
    <property type="protein sequence ID" value="TCP06307.1"/>
    <property type="molecule type" value="Genomic_DNA"/>
</dbReference>
<comment type="caution">
    <text evidence="2">The sequence shown here is derived from an EMBL/GenBank/DDBJ whole genome shotgun (WGS) entry which is preliminary data.</text>
</comment>
<evidence type="ECO:0000313" key="5">
    <source>
        <dbReference type="Proteomes" id="UP000294772"/>
    </source>
</evidence>
<dbReference type="InterPro" id="IPR017946">
    <property type="entry name" value="PLC-like_Pdiesterase_TIM-brl"/>
</dbReference>
<evidence type="ECO:0000313" key="3">
    <source>
        <dbReference type="EMBL" id="TCP06307.1"/>
    </source>
</evidence>
<reference evidence="2 4" key="1">
    <citation type="submission" date="2018-02" db="EMBL/GenBank/DDBJ databases">
        <title>Reclassifiation of [Polyangium] brachysporum DSM 7029 as Guopingzhaonella breviflexa gen. nov., sp. nov., a member of the family Comamonadaceae.</title>
        <authorList>
            <person name="Tang B."/>
        </authorList>
    </citation>
    <scope>NUCLEOTIDE SEQUENCE [LARGE SCALE GENOMIC DNA]</scope>
    <source>
        <strain evidence="2 4">DSM 15344</strain>
    </source>
</reference>
<dbReference type="EMBL" id="PSNY01000002">
    <property type="protein sequence ID" value="PPE71341.1"/>
    <property type="molecule type" value="Genomic_DNA"/>
</dbReference>
<dbReference type="OrthoDB" id="9795622at2"/>
<dbReference type="Pfam" id="PF03009">
    <property type="entry name" value="GDPD"/>
    <property type="match status" value="1"/>
</dbReference>
<dbReference type="AlphaFoldDB" id="A0A2S5T8N3"/>
<evidence type="ECO:0000313" key="2">
    <source>
        <dbReference type="EMBL" id="PPE71341.1"/>
    </source>
</evidence>